<dbReference type="STRING" id="27835.A0A158R2N1"/>
<feature type="domain" description="CUB" evidence="5">
    <location>
        <begin position="452"/>
        <end position="569"/>
    </location>
</feature>
<dbReference type="SMART" id="SM00042">
    <property type="entry name" value="CUB"/>
    <property type="match status" value="1"/>
</dbReference>
<evidence type="ECO:0000313" key="8">
    <source>
        <dbReference type="WBParaSite" id="NBR_0001636201-mRNA-1"/>
    </source>
</evidence>
<feature type="transmembrane region" description="Helical" evidence="4">
    <location>
        <begin position="40"/>
        <end position="59"/>
    </location>
</feature>
<reference evidence="6 7" key="2">
    <citation type="submission" date="2018-11" db="EMBL/GenBank/DDBJ databases">
        <authorList>
            <consortium name="Pathogen Informatics"/>
        </authorList>
    </citation>
    <scope>NUCLEOTIDE SEQUENCE [LARGE SCALE GENOMIC DNA]</scope>
</reference>
<keyword evidence="7" id="KW-1185">Reference proteome</keyword>
<protein>
    <submittedName>
        <fullName evidence="8">CUB domain-containing protein</fullName>
    </submittedName>
</protein>
<dbReference type="Proteomes" id="UP000271162">
    <property type="component" value="Unassembled WGS sequence"/>
</dbReference>
<dbReference type="EMBL" id="UYSL01022160">
    <property type="protein sequence ID" value="VDL79958.1"/>
    <property type="molecule type" value="Genomic_DNA"/>
</dbReference>
<reference evidence="8" key="1">
    <citation type="submission" date="2016-04" db="UniProtKB">
        <authorList>
            <consortium name="WormBaseParasite"/>
        </authorList>
    </citation>
    <scope>IDENTIFICATION</scope>
</reference>
<dbReference type="PROSITE" id="PS01180">
    <property type="entry name" value="CUB"/>
    <property type="match status" value="1"/>
</dbReference>
<dbReference type="PANTHER" id="PTHR24251:SF37">
    <property type="entry name" value="CUB DOMAIN-CONTAINING PROTEIN"/>
    <property type="match status" value="1"/>
</dbReference>
<dbReference type="Gene3D" id="2.60.120.290">
    <property type="entry name" value="Spermadhesin, CUB domain"/>
    <property type="match status" value="1"/>
</dbReference>
<keyword evidence="2" id="KW-1015">Disulfide bond</keyword>
<dbReference type="InterPro" id="IPR035914">
    <property type="entry name" value="Sperma_CUB_dom_sf"/>
</dbReference>
<keyword evidence="4" id="KW-1133">Transmembrane helix</keyword>
<comment type="caution">
    <text evidence="3">Lacks conserved residue(s) required for the propagation of feature annotation.</text>
</comment>
<dbReference type="InterPro" id="IPR000859">
    <property type="entry name" value="CUB_dom"/>
</dbReference>
<evidence type="ECO:0000256" key="4">
    <source>
        <dbReference type="SAM" id="Phobius"/>
    </source>
</evidence>
<gene>
    <name evidence="6" type="ORF">NBR_LOCUS16363</name>
</gene>
<keyword evidence="4" id="KW-0472">Membrane</keyword>
<accession>A0A158R2N1</accession>
<evidence type="ECO:0000259" key="5">
    <source>
        <dbReference type="PROSITE" id="PS01180"/>
    </source>
</evidence>
<sequence length="725" mass="79953">MDDKGRWDYWTGELGFGGLCPVVSRGPCPCVDWTCTRMRLILFVLLLALTVNGGFLDGFKNLLGDGKNLGQKLKNATIVGFHKLFNNTAFLNVREKLKNLKAKVRKTLELTPELMKSLKERLKKLRLIKKDVINPAGDSVDEVNEHANIAEELFQGDIVLTELSPAGTRIEVKIVSFNKGLATDGCIYGGVEVNSQEDQQLTGYRFCAPEDAGTTLRSYSSRVPIMIYNRAYRTDVELQYRFVRGNDPRPVGPSVVNPTRPFVSEIKIRPSVAIRPSVTNACRDEPICDSFRMIDICKKMSVEMLRQTCPKRSSNPKLKTALDRQEAAAPAVFTPLDPHFGLDHLLCGRQIQLDKIGDVLLRGEFCGDFVSLGGFSFVNTSAGCGLLAVSSSSTRRAASTTRRLLDGRLAVLNRKTQIKNGNDESALGLMRKLRSLDSWGRYPSVNSSSPVVQATMTSTIRVLCYVIQSPYYPSFYPPSTMCYYYLTAEPGKVLRFNFTHFNVETCCDFVTIYDGDSQGSKVLVQIGGPNGNISDPVTSFTSTQRFALVTFQSDALIQMTGFEFVYDSVFTALPCNRDIVLMLSGLATLGTQENFQKQLDFVGNVLTPQWQIGANKVNVEVYLMDALHHMQSLVPDVKQNNDTNLQCIFKYAQAAVSYQASDNLKSGIEKAIIVVAMGTGLDVQRLSTLSYGKGYTFQADYDGLSALAPGINNALCTHEGPGCGA</sequence>
<evidence type="ECO:0000313" key="6">
    <source>
        <dbReference type="EMBL" id="VDL79958.1"/>
    </source>
</evidence>
<dbReference type="Pfam" id="PF00431">
    <property type="entry name" value="CUB"/>
    <property type="match status" value="1"/>
</dbReference>
<organism evidence="8">
    <name type="scientific">Nippostrongylus brasiliensis</name>
    <name type="common">Rat hookworm</name>
    <dbReference type="NCBI Taxonomy" id="27835"/>
    <lineage>
        <taxon>Eukaryota</taxon>
        <taxon>Metazoa</taxon>
        <taxon>Ecdysozoa</taxon>
        <taxon>Nematoda</taxon>
        <taxon>Chromadorea</taxon>
        <taxon>Rhabditida</taxon>
        <taxon>Rhabditina</taxon>
        <taxon>Rhabditomorpha</taxon>
        <taxon>Strongyloidea</taxon>
        <taxon>Heligmosomidae</taxon>
        <taxon>Nippostrongylus</taxon>
    </lineage>
</organism>
<dbReference type="PANTHER" id="PTHR24251">
    <property type="entry name" value="OVOCHYMASE-RELATED"/>
    <property type="match status" value="1"/>
</dbReference>
<proteinExistence type="predicted"/>
<evidence type="ECO:0000313" key="7">
    <source>
        <dbReference type="Proteomes" id="UP000271162"/>
    </source>
</evidence>
<keyword evidence="4" id="KW-0812">Transmembrane</keyword>
<evidence type="ECO:0000256" key="3">
    <source>
        <dbReference type="PROSITE-ProRule" id="PRU00059"/>
    </source>
</evidence>
<dbReference type="AlphaFoldDB" id="A0A158R2N1"/>
<evidence type="ECO:0000256" key="2">
    <source>
        <dbReference type="ARBA" id="ARBA00023157"/>
    </source>
</evidence>
<dbReference type="CDD" id="cd00041">
    <property type="entry name" value="CUB"/>
    <property type="match status" value="1"/>
</dbReference>
<dbReference type="WBParaSite" id="NBR_0001636201-mRNA-1">
    <property type="protein sequence ID" value="NBR_0001636201-mRNA-1"/>
    <property type="gene ID" value="NBR_0001636201"/>
</dbReference>
<keyword evidence="1" id="KW-0677">Repeat</keyword>
<dbReference type="SUPFAM" id="SSF49854">
    <property type="entry name" value="Spermadhesin, CUB domain"/>
    <property type="match status" value="1"/>
</dbReference>
<name>A0A158R2N1_NIPBR</name>
<evidence type="ECO:0000256" key="1">
    <source>
        <dbReference type="ARBA" id="ARBA00022737"/>
    </source>
</evidence>